<dbReference type="KEGG" id="bsa:Bacsa_3395"/>
<name>F0R614_PHOSB</name>
<dbReference type="AlphaFoldDB" id="F0R614"/>
<reference evidence="1 2" key="1">
    <citation type="journal article" date="2011" name="Stand. Genomic Sci.">
        <title>Complete genome sequence of Bacteroides salanitronis type strain (BL78).</title>
        <authorList>
            <person name="Gronow S."/>
            <person name="Held B."/>
            <person name="Lucas S."/>
            <person name="Lapidus A."/>
            <person name="Del Rio T.G."/>
            <person name="Nolan M."/>
            <person name="Tice H."/>
            <person name="Deshpande S."/>
            <person name="Cheng J.F."/>
            <person name="Pitluck S."/>
            <person name="Liolios K."/>
            <person name="Pagani I."/>
            <person name="Ivanova N."/>
            <person name="Mavromatis K."/>
            <person name="Pati A."/>
            <person name="Tapia R."/>
            <person name="Han C."/>
            <person name="Goodwin L."/>
            <person name="Chen A."/>
            <person name="Palaniappan K."/>
            <person name="Land M."/>
            <person name="Hauser L."/>
            <person name="Chang Y.J."/>
            <person name="Jeffries C.D."/>
            <person name="Brambilla E.M."/>
            <person name="Rohde M."/>
            <person name="Goker M."/>
            <person name="Detter J.C."/>
            <person name="Woyke T."/>
            <person name="Bristow J."/>
            <person name="Markowitz V."/>
            <person name="Hugenholtz P."/>
            <person name="Kyrpides N.C."/>
            <person name="Klenk H.P."/>
            <person name="Eisen J.A."/>
        </authorList>
    </citation>
    <scope>NUCLEOTIDE SEQUENCE [LARGE SCALE GENOMIC DNA]</scope>
    <source>
        <strain evidence="1 2">DSM 18170</strain>
    </source>
</reference>
<proteinExistence type="predicted"/>
<gene>
    <name evidence="1" type="ordered locus">Bacsa_3395</name>
</gene>
<dbReference type="Proteomes" id="UP000007486">
    <property type="component" value="Chromosome"/>
</dbReference>
<dbReference type="EMBL" id="CP002530">
    <property type="protein sequence ID" value="ADY37920.1"/>
    <property type="molecule type" value="Genomic_DNA"/>
</dbReference>
<protein>
    <submittedName>
        <fullName evidence="1">Uncharacterized protein</fullName>
    </submittedName>
</protein>
<keyword evidence="2" id="KW-1185">Reference proteome</keyword>
<dbReference type="HOGENOM" id="CLU_3380584_0_0_10"/>
<dbReference type="STRING" id="667015.Bacsa_3395"/>
<accession>F0R614</accession>
<organism evidence="1 2">
    <name type="scientific">Phocaeicola salanitronis (strain DSM 18170 / JCM 13657 / CCUG 60908 / BL78)</name>
    <name type="common">Bacteroides salanitronis</name>
    <dbReference type="NCBI Taxonomy" id="667015"/>
    <lineage>
        <taxon>Bacteria</taxon>
        <taxon>Pseudomonadati</taxon>
        <taxon>Bacteroidota</taxon>
        <taxon>Bacteroidia</taxon>
        <taxon>Bacteroidales</taxon>
        <taxon>Bacteroidaceae</taxon>
        <taxon>Phocaeicola</taxon>
    </lineage>
</organism>
<sequence>MGFPQEMGTQDDKMKANFCFDTLSKQNTPLKGL</sequence>
<evidence type="ECO:0000313" key="2">
    <source>
        <dbReference type="Proteomes" id="UP000007486"/>
    </source>
</evidence>
<evidence type="ECO:0000313" key="1">
    <source>
        <dbReference type="EMBL" id="ADY37920.1"/>
    </source>
</evidence>